<dbReference type="PANTHER" id="PTHR48090:SF7">
    <property type="entry name" value="RFBJ PROTEIN"/>
    <property type="match status" value="1"/>
</dbReference>
<dbReference type="Pfam" id="PF00535">
    <property type="entry name" value="Glycos_transf_2"/>
    <property type="match status" value="1"/>
</dbReference>
<keyword evidence="4" id="KW-1185">Reference proteome</keyword>
<name>A0ABT0U6F7_9BACT</name>
<sequence length="397" mass="43819">MLKLRCWTGRSSEHLTSTIVAIGVVGTPYRTVRRRIIWILGELATGIRIVPHSSVGEHLLDTVELTHWCERSSFSATQSNGHMATSTIQSPSKSGSVTGALSPTQHTPRLDDISTLDYVPTLEAVVDDNLLAESESCSYADDVLQRIDDTLDLIAEAQHVAAGNAPITSFDISIIVPVYNARESLPEVLARIDEVMPMSCEVIVVDDGSTDGSWHFARGLMPKSNLKVLHRRKHHGRGSAIRMALRHTTGRVVAIQDADMAYDPADLLGAIWPILEEKADAVYGSRRLRRDTRRGISLASRLSGRITTLIANLATGMKISDMESSHKVFNGDLIRSLELRECDRGFDAEVTAKVARRAKVVMEVPTSFEGEFLDEQFRPSFSTLMQTVRGLIRYRAA</sequence>
<gene>
    <name evidence="3" type="ORF">NB063_17595</name>
</gene>
<dbReference type="CDD" id="cd04179">
    <property type="entry name" value="DPM_DPG-synthase_like"/>
    <property type="match status" value="1"/>
</dbReference>
<dbReference type="RefSeq" id="WP_250930056.1">
    <property type="nucleotide sequence ID" value="NZ_JAMQBK010000046.1"/>
</dbReference>
<reference evidence="3 4" key="1">
    <citation type="journal article" date="2022" name="Syst. Appl. Microbiol.">
        <title>Rhodopirellula aestuarii sp. nov., a novel member of the genus Rhodopirellula isolated from brackish sediments collected in the Tagus River estuary, Portugal.</title>
        <authorList>
            <person name="Vitorino I.R."/>
            <person name="Klimek D."/>
            <person name="Calusinska M."/>
            <person name="Lobo-da-Cunha A."/>
            <person name="Vasconcelos V."/>
            <person name="Lage O.M."/>
        </authorList>
    </citation>
    <scope>NUCLEOTIDE SEQUENCE [LARGE SCALE GENOMIC DNA]</scope>
    <source>
        <strain evidence="3 4">ICT_H3.1</strain>
    </source>
</reference>
<evidence type="ECO:0000313" key="3">
    <source>
        <dbReference type="EMBL" id="MCM2372426.1"/>
    </source>
</evidence>
<feature type="region of interest" description="Disordered" evidence="1">
    <location>
        <begin position="80"/>
        <end position="106"/>
    </location>
</feature>
<dbReference type="Proteomes" id="UP001202961">
    <property type="component" value="Unassembled WGS sequence"/>
</dbReference>
<dbReference type="InterPro" id="IPR050256">
    <property type="entry name" value="Glycosyltransferase_2"/>
</dbReference>
<organism evidence="3 4">
    <name type="scientific">Aporhodopirellula aestuarii</name>
    <dbReference type="NCBI Taxonomy" id="2950107"/>
    <lineage>
        <taxon>Bacteria</taxon>
        <taxon>Pseudomonadati</taxon>
        <taxon>Planctomycetota</taxon>
        <taxon>Planctomycetia</taxon>
        <taxon>Pirellulales</taxon>
        <taxon>Pirellulaceae</taxon>
        <taxon>Aporhodopirellula</taxon>
    </lineage>
</organism>
<accession>A0ABT0U6F7</accession>
<evidence type="ECO:0000259" key="2">
    <source>
        <dbReference type="Pfam" id="PF00535"/>
    </source>
</evidence>
<evidence type="ECO:0000313" key="4">
    <source>
        <dbReference type="Proteomes" id="UP001202961"/>
    </source>
</evidence>
<dbReference type="Gene3D" id="3.90.550.10">
    <property type="entry name" value="Spore Coat Polysaccharide Biosynthesis Protein SpsA, Chain A"/>
    <property type="match status" value="1"/>
</dbReference>
<dbReference type="PANTHER" id="PTHR48090">
    <property type="entry name" value="UNDECAPRENYL-PHOSPHATE 4-DEOXY-4-FORMAMIDO-L-ARABINOSE TRANSFERASE-RELATED"/>
    <property type="match status" value="1"/>
</dbReference>
<dbReference type="SUPFAM" id="SSF53448">
    <property type="entry name" value="Nucleotide-diphospho-sugar transferases"/>
    <property type="match status" value="1"/>
</dbReference>
<evidence type="ECO:0000256" key="1">
    <source>
        <dbReference type="SAM" id="MobiDB-lite"/>
    </source>
</evidence>
<dbReference type="InterPro" id="IPR029044">
    <property type="entry name" value="Nucleotide-diphossugar_trans"/>
</dbReference>
<comment type="caution">
    <text evidence="3">The sequence shown here is derived from an EMBL/GenBank/DDBJ whole genome shotgun (WGS) entry which is preliminary data.</text>
</comment>
<feature type="domain" description="Glycosyltransferase 2-like" evidence="2">
    <location>
        <begin position="173"/>
        <end position="321"/>
    </location>
</feature>
<proteinExistence type="predicted"/>
<dbReference type="EMBL" id="JAMQBK010000046">
    <property type="protein sequence ID" value="MCM2372426.1"/>
    <property type="molecule type" value="Genomic_DNA"/>
</dbReference>
<protein>
    <submittedName>
        <fullName evidence="3">Glycosyltransferase family 2 protein</fullName>
    </submittedName>
</protein>
<dbReference type="InterPro" id="IPR001173">
    <property type="entry name" value="Glyco_trans_2-like"/>
</dbReference>